<reference evidence="4" key="1">
    <citation type="submission" date="2019-06" db="EMBL/GenBank/DDBJ databases">
        <title>Draft genome sequence of the griseofulvin-producing fungus Xylaria cubensis strain G536.</title>
        <authorList>
            <person name="Mead M.E."/>
            <person name="Raja H.A."/>
            <person name="Steenwyk J.L."/>
            <person name="Knowles S.L."/>
            <person name="Oberlies N.H."/>
            <person name="Rokas A."/>
        </authorList>
    </citation>
    <scope>NUCLEOTIDE SEQUENCE [LARGE SCALE GENOMIC DNA]</scope>
    <source>
        <strain evidence="4">G536</strain>
    </source>
</reference>
<keyword evidence="2" id="KW-0472">Membrane</keyword>
<dbReference type="InterPro" id="IPR021765">
    <property type="entry name" value="UstYa-like"/>
</dbReference>
<dbReference type="Pfam" id="PF11807">
    <property type="entry name" value="UstYa"/>
    <property type="match status" value="1"/>
</dbReference>
<evidence type="ECO:0000256" key="2">
    <source>
        <dbReference type="SAM" id="Phobius"/>
    </source>
</evidence>
<organism evidence="3 4">
    <name type="scientific">Xylaria flabelliformis</name>
    <dbReference type="NCBI Taxonomy" id="2512241"/>
    <lineage>
        <taxon>Eukaryota</taxon>
        <taxon>Fungi</taxon>
        <taxon>Dikarya</taxon>
        <taxon>Ascomycota</taxon>
        <taxon>Pezizomycotina</taxon>
        <taxon>Sordariomycetes</taxon>
        <taxon>Xylariomycetidae</taxon>
        <taxon>Xylariales</taxon>
        <taxon>Xylariaceae</taxon>
        <taxon>Xylaria</taxon>
    </lineage>
</organism>
<evidence type="ECO:0000313" key="3">
    <source>
        <dbReference type="EMBL" id="TRX91125.1"/>
    </source>
</evidence>
<dbReference type="OrthoDB" id="3687641at2759"/>
<keyword evidence="2" id="KW-0812">Transmembrane</keyword>
<keyword evidence="2" id="KW-1133">Transmembrane helix</keyword>
<accession>A0A553HT52</accession>
<name>A0A553HT52_9PEZI</name>
<dbReference type="STRING" id="2512241.A0A553HT52"/>
<proteinExistence type="inferred from homology"/>
<gene>
    <name evidence="3" type="ORF">FHL15_007913</name>
</gene>
<protein>
    <recommendedName>
        <fullName evidence="5">Tat pathway signal sequence</fullName>
    </recommendedName>
</protein>
<keyword evidence="4" id="KW-1185">Reference proteome</keyword>
<evidence type="ECO:0000313" key="4">
    <source>
        <dbReference type="Proteomes" id="UP000319160"/>
    </source>
</evidence>
<sequence length="298" mass="33090">MGDTERYILLPMDESETPVKKKTLTNRTKLCSLSTAINVALSVALVASLITTGVILRRDGGCPNYGYYNLVQAAYNSPAAKEIQSTWKTVLLQTAPIGSPEGVYRQVPDDAVDAAWTALGDPPMITLSGAEVRGLGKDPAEVARPPEDWGLGPDVYLGTIDVYHLLHCLDLMRMNLRDNFDHYHPIPPSPFARAHLSHCIEALTKTLMCQPSLDILTAMWVDLRGFGPMHLPDFEVNRKCLDFEQVHRWKEERRVDITMMMMRNATPPAGTKFLQPLVELQEAVDGMWGSVAGLEDDT</sequence>
<evidence type="ECO:0008006" key="5">
    <source>
        <dbReference type="Google" id="ProtNLM"/>
    </source>
</evidence>
<dbReference type="PANTHER" id="PTHR33365">
    <property type="entry name" value="YALI0B05434P"/>
    <property type="match status" value="1"/>
</dbReference>
<evidence type="ECO:0000256" key="1">
    <source>
        <dbReference type="ARBA" id="ARBA00035112"/>
    </source>
</evidence>
<comment type="caution">
    <text evidence="3">The sequence shown here is derived from an EMBL/GenBank/DDBJ whole genome shotgun (WGS) entry which is preliminary data.</text>
</comment>
<dbReference type="AlphaFoldDB" id="A0A553HT52"/>
<dbReference type="GO" id="GO:0043386">
    <property type="term" value="P:mycotoxin biosynthetic process"/>
    <property type="evidence" value="ECO:0007669"/>
    <property type="project" value="InterPro"/>
</dbReference>
<feature type="transmembrane region" description="Helical" evidence="2">
    <location>
        <begin position="30"/>
        <end position="56"/>
    </location>
</feature>
<dbReference type="EMBL" id="VFLP01000048">
    <property type="protein sequence ID" value="TRX91125.1"/>
    <property type="molecule type" value="Genomic_DNA"/>
</dbReference>
<comment type="similarity">
    <text evidence="1">Belongs to the ustYa family.</text>
</comment>
<dbReference type="PANTHER" id="PTHR33365:SF14">
    <property type="entry name" value="TAT PATHWAY SIGNAL SEQUENCE"/>
    <property type="match status" value="1"/>
</dbReference>
<dbReference type="Proteomes" id="UP000319160">
    <property type="component" value="Unassembled WGS sequence"/>
</dbReference>